<dbReference type="GO" id="GO:0005524">
    <property type="term" value="F:ATP binding"/>
    <property type="evidence" value="ECO:0007669"/>
    <property type="project" value="UniProtKB-UniRule"/>
</dbReference>
<evidence type="ECO:0000313" key="3">
    <source>
        <dbReference type="EMBL" id="REF30699.1"/>
    </source>
</evidence>
<evidence type="ECO:0000313" key="4">
    <source>
        <dbReference type="Proteomes" id="UP000256253"/>
    </source>
</evidence>
<sequence length="468" mass="49611">MSDPLDELVAILRSQEADRLRGRKVIVFAPVLAATATRVEHYRQLGVTAQLVLTFGDGTGPLPSGDDLTVVRTGYGAPVRSATDELSAWTRLLDDPPVEVLEAVERFDPTGAALVISTTPTASPRLIFGRASFGGRSAADEALEDKTLCGPIFTAAGLATAPEEIVTADRRSLRAGAARLDEGAGVVISADASHGLNGGASKVWWLRPGAEPEPILERVCASGRTARVMPFLEGQPCSIHGIVTDQGVLILRPVELCMLRPVGGTGFVQAGISSWWDPSAAQRHQMRAAARATGEVLARVHGYRGAFGIDGILTAEGFRAHELNPRFSGGISALDKGVDVPLNLLDQTVRSGVHLDFDADAVEQRLLDELDAHRFGTAYLSTGSVSPSETTTVLVAGTPDELRPCDDEGAAVGRLELGPAAMGGLVRFTPHRCTPGTRLTPWAAAALELADSLWHTDFGAMEQPVEWR</sequence>
<name>A0A3D9UMZ6_9MICO</name>
<evidence type="ECO:0000259" key="2">
    <source>
        <dbReference type="PROSITE" id="PS50975"/>
    </source>
</evidence>
<keyword evidence="1" id="KW-0547">Nucleotide-binding</keyword>
<proteinExistence type="predicted"/>
<dbReference type="GO" id="GO:0046872">
    <property type="term" value="F:metal ion binding"/>
    <property type="evidence" value="ECO:0007669"/>
    <property type="project" value="InterPro"/>
</dbReference>
<keyword evidence="4" id="KW-1185">Reference proteome</keyword>
<dbReference type="Proteomes" id="UP000256253">
    <property type="component" value="Unassembled WGS sequence"/>
</dbReference>
<protein>
    <recommendedName>
        <fullName evidence="2">ATP-grasp domain-containing protein</fullName>
    </recommendedName>
</protein>
<dbReference type="OrthoDB" id="3325712at2"/>
<gene>
    <name evidence="3" type="ORF">DFJ65_1714</name>
</gene>
<feature type="domain" description="ATP-grasp" evidence="2">
    <location>
        <begin position="150"/>
        <end position="349"/>
    </location>
</feature>
<dbReference type="InterPro" id="IPR011761">
    <property type="entry name" value="ATP-grasp"/>
</dbReference>
<dbReference type="PROSITE" id="PS50975">
    <property type="entry name" value="ATP_GRASP"/>
    <property type="match status" value="1"/>
</dbReference>
<evidence type="ECO:0000256" key="1">
    <source>
        <dbReference type="PROSITE-ProRule" id="PRU00409"/>
    </source>
</evidence>
<dbReference type="RefSeq" id="WP_115922648.1">
    <property type="nucleotide sequence ID" value="NZ_QTUA01000001.1"/>
</dbReference>
<dbReference type="SUPFAM" id="SSF56059">
    <property type="entry name" value="Glutathione synthetase ATP-binding domain-like"/>
    <property type="match status" value="1"/>
</dbReference>
<reference evidence="3 4" key="1">
    <citation type="submission" date="2018-08" db="EMBL/GenBank/DDBJ databases">
        <title>Sequencing the genomes of 1000 actinobacteria strains.</title>
        <authorList>
            <person name="Klenk H.-P."/>
        </authorList>
    </citation>
    <scope>NUCLEOTIDE SEQUENCE [LARGE SCALE GENOMIC DNA]</scope>
    <source>
        <strain evidence="3 4">DSM 22967</strain>
    </source>
</reference>
<keyword evidence="1" id="KW-0067">ATP-binding</keyword>
<dbReference type="Gene3D" id="3.30.470.20">
    <property type="entry name" value="ATP-grasp fold, B domain"/>
    <property type="match status" value="1"/>
</dbReference>
<organism evidence="3 4">
    <name type="scientific">Calidifontibacter indicus</name>
    <dbReference type="NCBI Taxonomy" id="419650"/>
    <lineage>
        <taxon>Bacteria</taxon>
        <taxon>Bacillati</taxon>
        <taxon>Actinomycetota</taxon>
        <taxon>Actinomycetes</taxon>
        <taxon>Micrococcales</taxon>
        <taxon>Dermacoccaceae</taxon>
        <taxon>Calidifontibacter</taxon>
    </lineage>
</organism>
<dbReference type="EMBL" id="QTUA01000001">
    <property type="protein sequence ID" value="REF30699.1"/>
    <property type="molecule type" value="Genomic_DNA"/>
</dbReference>
<dbReference type="AlphaFoldDB" id="A0A3D9UMZ6"/>
<comment type="caution">
    <text evidence="3">The sequence shown here is derived from an EMBL/GenBank/DDBJ whole genome shotgun (WGS) entry which is preliminary data.</text>
</comment>
<accession>A0A3D9UMZ6</accession>